<dbReference type="AlphaFoldDB" id="A0A0K8MBN5"/>
<protein>
    <recommendedName>
        <fullName evidence="3">Bacterial sensory transduction regulator</fullName>
    </recommendedName>
</protein>
<evidence type="ECO:0008006" key="3">
    <source>
        <dbReference type="Google" id="ProtNLM"/>
    </source>
</evidence>
<keyword evidence="2" id="KW-1185">Reference proteome</keyword>
<dbReference type="EMBL" id="BBVC01000020">
    <property type="protein sequence ID" value="GAO97887.1"/>
    <property type="molecule type" value="Genomic_DNA"/>
</dbReference>
<accession>A0A0K8MBN5</accession>
<evidence type="ECO:0000313" key="2">
    <source>
        <dbReference type="Proteomes" id="UP000036771"/>
    </source>
</evidence>
<evidence type="ECO:0000313" key="1">
    <source>
        <dbReference type="EMBL" id="GAO97887.1"/>
    </source>
</evidence>
<name>A0A0K8MBN5_9PROT</name>
<dbReference type="STRING" id="1629334.Cva_00527"/>
<dbReference type="Proteomes" id="UP000036771">
    <property type="component" value="Unassembled WGS sequence"/>
</dbReference>
<dbReference type="Pfam" id="PF10722">
    <property type="entry name" value="YbjN"/>
    <property type="match status" value="1"/>
</dbReference>
<reference evidence="1 2" key="1">
    <citation type="submission" date="2015-03" db="EMBL/GenBank/DDBJ databases">
        <title>Caedibacter varicaedens, whole genome shotgun sequence.</title>
        <authorList>
            <person name="Suzuki H."/>
            <person name="Dapper A.L."/>
            <person name="Gibson A.K."/>
            <person name="Jackson C."/>
            <person name="Lee H."/>
            <person name="Pejaver V.R."/>
            <person name="Doak T."/>
            <person name="Lynch M."/>
        </authorList>
    </citation>
    <scope>NUCLEOTIDE SEQUENCE [LARGE SCALE GENOMIC DNA]</scope>
</reference>
<sequence>MTKSVTYKEAYINSNPVDLIEETIVSEDWSYHRLSHDEIIFEIPGRWGDYRFQFVWQEEVRVLQFYCIFDMRVQPKNLSNVHELLALVNERLPLGHFEISPDEAMPTYRYSLLLLSLNTLTTDYLEELINIALVESERFYPAFQFVILGGKSAKEAASVAMLETLGEA</sequence>
<dbReference type="CDD" id="cd17033">
    <property type="entry name" value="DR1245-like"/>
    <property type="match status" value="1"/>
</dbReference>
<organism evidence="1 2">
    <name type="scientific">Caedimonas varicaedens</name>
    <dbReference type="NCBI Taxonomy" id="1629334"/>
    <lineage>
        <taxon>Bacteria</taxon>
        <taxon>Pseudomonadati</taxon>
        <taxon>Pseudomonadota</taxon>
        <taxon>Alphaproteobacteria</taxon>
        <taxon>Holosporales</taxon>
        <taxon>Caedimonadaceae</taxon>
        <taxon>Caedimonas</taxon>
    </lineage>
</organism>
<proteinExistence type="predicted"/>
<dbReference type="InterPro" id="IPR019660">
    <property type="entry name" value="Put_sensory_transdc_reg_YbjN"/>
</dbReference>
<comment type="caution">
    <text evidence="1">The sequence shown here is derived from an EMBL/GenBank/DDBJ whole genome shotgun (WGS) entry which is preliminary data.</text>
</comment>
<gene>
    <name evidence="1" type="ORF">Cva_00527</name>
</gene>